<evidence type="ECO:0000313" key="2">
    <source>
        <dbReference type="EMBL" id="SEK56503.1"/>
    </source>
</evidence>
<organism evidence="2 3">
    <name type="scientific">Streptacidiphilus jiangxiensis</name>
    <dbReference type="NCBI Taxonomy" id="235985"/>
    <lineage>
        <taxon>Bacteria</taxon>
        <taxon>Bacillati</taxon>
        <taxon>Actinomycetota</taxon>
        <taxon>Actinomycetes</taxon>
        <taxon>Kitasatosporales</taxon>
        <taxon>Streptomycetaceae</taxon>
        <taxon>Streptacidiphilus</taxon>
    </lineage>
</organism>
<dbReference type="RefSeq" id="WP_042443766.1">
    <property type="nucleotide sequence ID" value="NZ_BBPN01000005.1"/>
</dbReference>
<dbReference type="eggNOG" id="ENOG50348KF">
    <property type="taxonomic scope" value="Bacteria"/>
</dbReference>
<evidence type="ECO:0000313" key="3">
    <source>
        <dbReference type="Proteomes" id="UP000183015"/>
    </source>
</evidence>
<reference evidence="3" key="1">
    <citation type="submission" date="2016-10" db="EMBL/GenBank/DDBJ databases">
        <authorList>
            <person name="Varghese N."/>
        </authorList>
    </citation>
    <scope>NUCLEOTIDE SEQUENCE [LARGE SCALE GENOMIC DNA]</scope>
    <source>
        <strain evidence="3">DSM 45096 / BCRC 16803 / CGMCC 4.1857 / CIP 109030 / JCM 12277 / KCTC 19219 / NBRC 100920 / 33214</strain>
    </source>
</reference>
<sequence length="171" mass="18322">MHGSRRNAWLGLTPEPELELPYAVARLRARGSAASAESSETERSRVERLILHGTQRTWLAYLHEVAELVVAVATGTGPPGGDQIEAALVAGEVVLGHHRMLIGLPGPAYEQTAADRALLGRAVERLARRQPAPSDRPSRDATARDAATPHGTTRDATTRDATTRDAQAGLR</sequence>
<dbReference type="STRING" id="235985.SAMN05414137_102465"/>
<proteinExistence type="predicted"/>
<dbReference type="Proteomes" id="UP000183015">
    <property type="component" value="Unassembled WGS sequence"/>
</dbReference>
<gene>
    <name evidence="2" type="ORF">SAMN05414137_102465</name>
</gene>
<protein>
    <submittedName>
        <fullName evidence="2">Uncharacterized protein</fullName>
    </submittedName>
</protein>
<feature type="region of interest" description="Disordered" evidence="1">
    <location>
        <begin position="127"/>
        <end position="171"/>
    </location>
</feature>
<feature type="compositionally biased region" description="Basic and acidic residues" evidence="1">
    <location>
        <begin position="152"/>
        <end position="163"/>
    </location>
</feature>
<dbReference type="EMBL" id="FOAZ01000002">
    <property type="protein sequence ID" value="SEK56503.1"/>
    <property type="molecule type" value="Genomic_DNA"/>
</dbReference>
<dbReference type="AlphaFoldDB" id="A0A1H7I1M1"/>
<accession>A0A1H7I1M1</accession>
<evidence type="ECO:0000256" key="1">
    <source>
        <dbReference type="SAM" id="MobiDB-lite"/>
    </source>
</evidence>
<dbReference type="OrthoDB" id="3855139at2"/>
<keyword evidence="3" id="KW-1185">Reference proteome</keyword>
<name>A0A1H7I1M1_STRJI</name>